<keyword evidence="4" id="KW-1185">Reference proteome</keyword>
<feature type="domain" description="Signal transduction histidine kinase internal region" evidence="2">
    <location>
        <begin position="149"/>
        <end position="223"/>
    </location>
</feature>
<gene>
    <name evidence="3" type="ORF">JI741_30180</name>
</gene>
<dbReference type="Pfam" id="PF06580">
    <property type="entry name" value="His_kinase"/>
    <property type="match status" value="1"/>
</dbReference>
<evidence type="ECO:0000313" key="4">
    <source>
        <dbReference type="Proteomes" id="UP000613030"/>
    </source>
</evidence>
<feature type="transmembrane region" description="Helical" evidence="1">
    <location>
        <begin position="69"/>
        <end position="88"/>
    </location>
</feature>
<sequence>MNRFFRYHLDHILFWTLTLGFHAYTRLYLIEQTSMFQFVLEIFVRNVLLAGVIYFNLLVVIPRLGQQKIVWILASLCSMGLYVLAKGWHDRYVMGIGDAEHAGIYHNAFYNFSIVLFYQAFAAALYLSKEWYMQREMLRQVLVEKLNTELDYLKAQMNPHFLFNSINTIFFQIDKQNHEARETLGKFSDMLRYQLYECNGDRIAIEKELSYLKSYVELQRLRRNGHDVIRFETEGALNDFQLPPMLLIPFVENAFKHVSNYSHRENEVRITLKRSNGALTLAIANTVDTNMSLASGGIGLRNVKRRLELLFPNQHALDVRKTNDWFEVNLTLQVK</sequence>
<dbReference type="GO" id="GO:0016301">
    <property type="term" value="F:kinase activity"/>
    <property type="evidence" value="ECO:0007669"/>
    <property type="project" value="UniProtKB-KW"/>
</dbReference>
<protein>
    <submittedName>
        <fullName evidence="3">Histidine kinase</fullName>
    </submittedName>
</protein>
<evidence type="ECO:0000259" key="2">
    <source>
        <dbReference type="Pfam" id="PF06580"/>
    </source>
</evidence>
<keyword evidence="1" id="KW-1133">Transmembrane helix</keyword>
<dbReference type="PANTHER" id="PTHR34220:SF7">
    <property type="entry name" value="SENSOR HISTIDINE KINASE YPDA"/>
    <property type="match status" value="1"/>
</dbReference>
<dbReference type="EMBL" id="JAERRB010000017">
    <property type="protein sequence ID" value="MBL0745539.1"/>
    <property type="molecule type" value="Genomic_DNA"/>
</dbReference>
<dbReference type="InterPro" id="IPR036890">
    <property type="entry name" value="HATPase_C_sf"/>
</dbReference>
<comment type="caution">
    <text evidence="3">The sequence shown here is derived from an EMBL/GenBank/DDBJ whole genome shotgun (WGS) entry which is preliminary data.</text>
</comment>
<dbReference type="RefSeq" id="WP_202016026.1">
    <property type="nucleotide sequence ID" value="NZ_JAERRB010000017.1"/>
</dbReference>
<proteinExistence type="predicted"/>
<feature type="transmembrane region" description="Helical" evidence="1">
    <location>
        <begin position="12"/>
        <end position="30"/>
    </location>
</feature>
<feature type="transmembrane region" description="Helical" evidence="1">
    <location>
        <begin position="42"/>
        <end position="62"/>
    </location>
</feature>
<accession>A0ABS1L1G6</accession>
<keyword evidence="3" id="KW-0418">Kinase</keyword>
<dbReference type="PANTHER" id="PTHR34220">
    <property type="entry name" value="SENSOR HISTIDINE KINASE YPDA"/>
    <property type="match status" value="1"/>
</dbReference>
<dbReference type="Gene3D" id="3.30.565.10">
    <property type="entry name" value="Histidine kinase-like ATPase, C-terminal domain"/>
    <property type="match status" value="1"/>
</dbReference>
<dbReference type="Proteomes" id="UP000613030">
    <property type="component" value="Unassembled WGS sequence"/>
</dbReference>
<name>A0ABS1L1G6_9BACT</name>
<dbReference type="InterPro" id="IPR010559">
    <property type="entry name" value="Sig_transdc_His_kin_internal"/>
</dbReference>
<dbReference type="InterPro" id="IPR050640">
    <property type="entry name" value="Bact_2-comp_sensor_kinase"/>
</dbReference>
<keyword evidence="1" id="KW-0472">Membrane</keyword>
<reference evidence="3 4" key="1">
    <citation type="submission" date="2021-01" db="EMBL/GenBank/DDBJ databases">
        <title>Chryseolinea sp. Jin1 Genome sequencing and assembly.</title>
        <authorList>
            <person name="Kim I."/>
        </authorList>
    </citation>
    <scope>NUCLEOTIDE SEQUENCE [LARGE SCALE GENOMIC DNA]</scope>
    <source>
        <strain evidence="3 4">Jin1</strain>
    </source>
</reference>
<keyword evidence="1" id="KW-0812">Transmembrane</keyword>
<organism evidence="3 4">
    <name type="scientific">Chryseolinea lacunae</name>
    <dbReference type="NCBI Taxonomy" id="2801331"/>
    <lineage>
        <taxon>Bacteria</taxon>
        <taxon>Pseudomonadati</taxon>
        <taxon>Bacteroidota</taxon>
        <taxon>Cytophagia</taxon>
        <taxon>Cytophagales</taxon>
        <taxon>Fulvivirgaceae</taxon>
        <taxon>Chryseolinea</taxon>
    </lineage>
</organism>
<evidence type="ECO:0000313" key="3">
    <source>
        <dbReference type="EMBL" id="MBL0745539.1"/>
    </source>
</evidence>
<keyword evidence="3" id="KW-0808">Transferase</keyword>
<evidence type="ECO:0000256" key="1">
    <source>
        <dbReference type="SAM" id="Phobius"/>
    </source>
</evidence>
<dbReference type="SUPFAM" id="SSF55874">
    <property type="entry name" value="ATPase domain of HSP90 chaperone/DNA topoisomerase II/histidine kinase"/>
    <property type="match status" value="1"/>
</dbReference>
<feature type="transmembrane region" description="Helical" evidence="1">
    <location>
        <begin position="108"/>
        <end position="127"/>
    </location>
</feature>